<evidence type="ECO:0000313" key="2">
    <source>
        <dbReference type="Proteomes" id="UP000320160"/>
    </source>
</evidence>
<name>A0A553W969_9SPHN</name>
<gene>
    <name evidence="1" type="ORF">FOM92_08415</name>
</gene>
<reference evidence="1 2" key="1">
    <citation type="submission" date="2019-07" db="EMBL/GenBank/DDBJ databases">
        <authorList>
            <person name="Park M."/>
        </authorList>
    </citation>
    <scope>NUCLEOTIDE SEQUENCE [LARGE SCALE GENOMIC DNA]</scope>
    <source>
        <strain evidence="1 2">KCTC32445</strain>
    </source>
</reference>
<sequence length="77" mass="8948">MRYLYVFDPDERRFVEFRDITTCSVDEREQIRQDMLKAALFPLGVMDSLEDGFPDPAPFGVFLASSRFRAASVSQHR</sequence>
<dbReference type="Proteomes" id="UP000320160">
    <property type="component" value="Unassembled WGS sequence"/>
</dbReference>
<dbReference type="EMBL" id="VKKU01000002">
    <property type="protein sequence ID" value="TSB01237.1"/>
    <property type="molecule type" value="Genomic_DNA"/>
</dbReference>
<evidence type="ECO:0000313" key="1">
    <source>
        <dbReference type="EMBL" id="TSB01237.1"/>
    </source>
</evidence>
<accession>A0A553W969</accession>
<dbReference type="RefSeq" id="WP_143776432.1">
    <property type="nucleotide sequence ID" value="NZ_VKKU01000002.1"/>
</dbReference>
<proteinExistence type="predicted"/>
<protein>
    <submittedName>
        <fullName evidence="1">Uncharacterized protein</fullName>
    </submittedName>
</protein>
<dbReference type="AlphaFoldDB" id="A0A553W969"/>
<organism evidence="1 2">
    <name type="scientific">Sphingorhabdus contaminans</name>
    <dbReference type="NCBI Taxonomy" id="1343899"/>
    <lineage>
        <taxon>Bacteria</taxon>
        <taxon>Pseudomonadati</taxon>
        <taxon>Pseudomonadota</taxon>
        <taxon>Alphaproteobacteria</taxon>
        <taxon>Sphingomonadales</taxon>
        <taxon>Sphingomonadaceae</taxon>
        <taxon>Sphingorhabdus</taxon>
    </lineage>
</organism>
<comment type="caution">
    <text evidence="1">The sequence shown here is derived from an EMBL/GenBank/DDBJ whole genome shotgun (WGS) entry which is preliminary data.</text>
</comment>
<keyword evidence="2" id="KW-1185">Reference proteome</keyword>